<feature type="transmembrane region" description="Helical" evidence="5">
    <location>
        <begin position="77"/>
        <end position="97"/>
    </location>
</feature>
<evidence type="ECO:0000256" key="2">
    <source>
        <dbReference type="ARBA" id="ARBA00022692"/>
    </source>
</evidence>
<feature type="transmembrane region" description="Helical" evidence="5">
    <location>
        <begin position="244"/>
        <end position="267"/>
    </location>
</feature>
<comment type="subcellular location">
    <subcellularLocation>
        <location evidence="1">Membrane</location>
        <topology evidence="1">Multi-pass membrane protein</topology>
    </subcellularLocation>
</comment>
<sequence>MWALLLAVAMKWFINREIGRYTVCTGAAFFRGLASLQNKRWMLWLIIVPQLVVAVATVAGLAGAAATAIIVLIDIPLWIPVVVLTIATAMIIVLGGFKTVEKVTTVLAILISLSVLSAALATGPDTGKMINGLVPAIPAGLQTGEVLPWLGFMLAGAAGLMWFSYWTAARGYGAASLKRVQPVNPAELSKDDQNKLKGWIRHMTFANSLAVAGALVIAFAFLVLGTELLQPRGLVPEENRVAEVLGQLLGGIWGTIGFWFMIGAVFITFTSTMLSDQDGFGRMFTDGTAILASNNKRQNSWLKNTRLLNKIYVTGLLTFCPIVIYLTAGNPVGLLKLAGVIEAAHIPVVTGSILYLNKKTLPKNLQPSTFSLASTIIAGLFFAVFAIAYILQRTGLIGG</sequence>
<evidence type="ECO:0000256" key="5">
    <source>
        <dbReference type="SAM" id="Phobius"/>
    </source>
</evidence>
<gene>
    <name evidence="6" type="ORF">A4R26_21875</name>
</gene>
<reference evidence="7" key="1">
    <citation type="submission" date="2016-04" db="EMBL/GenBank/DDBJ databases">
        <authorList>
            <person name="Chen L."/>
            <person name="Zhuang W."/>
            <person name="Wang G."/>
        </authorList>
    </citation>
    <scope>NUCLEOTIDE SEQUENCE [LARGE SCALE GENOMIC DNA]</scope>
    <source>
        <strain evidence="7">208</strain>
    </source>
</reference>
<evidence type="ECO:0000313" key="7">
    <source>
        <dbReference type="Proteomes" id="UP000192276"/>
    </source>
</evidence>
<dbReference type="Proteomes" id="UP000192276">
    <property type="component" value="Unassembled WGS sequence"/>
</dbReference>
<feature type="transmembrane region" description="Helical" evidence="5">
    <location>
        <begin position="41"/>
        <end position="71"/>
    </location>
</feature>
<evidence type="ECO:0000256" key="1">
    <source>
        <dbReference type="ARBA" id="ARBA00004141"/>
    </source>
</evidence>
<evidence type="ECO:0000256" key="4">
    <source>
        <dbReference type="ARBA" id="ARBA00023136"/>
    </source>
</evidence>
<dbReference type="GO" id="GO:0015086">
    <property type="term" value="F:cadmium ion transmembrane transporter activity"/>
    <property type="evidence" value="ECO:0007669"/>
    <property type="project" value="TreeGrafter"/>
</dbReference>
<keyword evidence="4 5" id="KW-0472">Membrane</keyword>
<dbReference type="Pfam" id="PF01566">
    <property type="entry name" value="Nramp"/>
    <property type="match status" value="1"/>
</dbReference>
<evidence type="ECO:0000313" key="6">
    <source>
        <dbReference type="EMBL" id="OQP59069.1"/>
    </source>
</evidence>
<evidence type="ECO:0000256" key="3">
    <source>
        <dbReference type="ARBA" id="ARBA00022989"/>
    </source>
</evidence>
<dbReference type="EMBL" id="LWBP01000185">
    <property type="protein sequence ID" value="OQP59069.1"/>
    <property type="molecule type" value="Genomic_DNA"/>
</dbReference>
<keyword evidence="3 5" id="KW-1133">Transmembrane helix</keyword>
<dbReference type="NCBIfam" id="NF037982">
    <property type="entry name" value="Nramp_1"/>
    <property type="match status" value="1"/>
</dbReference>
<dbReference type="STRING" id="550983.A4R26_21875"/>
<accession>A0A1V9FL16</accession>
<feature type="transmembrane region" description="Helical" evidence="5">
    <location>
        <begin position="369"/>
        <end position="391"/>
    </location>
</feature>
<feature type="transmembrane region" description="Helical" evidence="5">
    <location>
        <begin position="149"/>
        <end position="169"/>
    </location>
</feature>
<dbReference type="GO" id="GO:0005384">
    <property type="term" value="F:manganese ion transmembrane transporter activity"/>
    <property type="evidence" value="ECO:0007669"/>
    <property type="project" value="TreeGrafter"/>
</dbReference>
<name>A0A1V9FL16_9BACT</name>
<comment type="caution">
    <text evidence="6">The sequence shown here is derived from an EMBL/GenBank/DDBJ whole genome shotgun (WGS) entry which is preliminary data.</text>
</comment>
<proteinExistence type="predicted"/>
<keyword evidence="7" id="KW-1185">Reference proteome</keyword>
<dbReference type="GO" id="GO:0034755">
    <property type="term" value="P:iron ion transmembrane transport"/>
    <property type="evidence" value="ECO:0007669"/>
    <property type="project" value="TreeGrafter"/>
</dbReference>
<dbReference type="InterPro" id="IPR001046">
    <property type="entry name" value="NRAMP_fam"/>
</dbReference>
<dbReference type="PANTHER" id="PTHR11706">
    <property type="entry name" value="SOLUTE CARRIER PROTEIN FAMILY 11 MEMBER"/>
    <property type="match status" value="1"/>
</dbReference>
<dbReference type="AlphaFoldDB" id="A0A1V9FL16"/>
<feature type="transmembrane region" description="Helical" evidence="5">
    <location>
        <begin position="307"/>
        <end position="328"/>
    </location>
</feature>
<keyword evidence="2 5" id="KW-0812">Transmembrane</keyword>
<dbReference type="GO" id="GO:0005886">
    <property type="term" value="C:plasma membrane"/>
    <property type="evidence" value="ECO:0007669"/>
    <property type="project" value="TreeGrafter"/>
</dbReference>
<feature type="transmembrane region" description="Helical" evidence="5">
    <location>
        <begin position="104"/>
        <end position="123"/>
    </location>
</feature>
<feature type="transmembrane region" description="Helical" evidence="5">
    <location>
        <begin position="334"/>
        <end position="357"/>
    </location>
</feature>
<feature type="transmembrane region" description="Helical" evidence="5">
    <location>
        <begin position="205"/>
        <end position="224"/>
    </location>
</feature>
<dbReference type="PANTHER" id="PTHR11706:SF3">
    <property type="entry name" value="METAL ION TRANSPORT PROTEIN"/>
    <property type="match status" value="1"/>
</dbReference>
<protein>
    <submittedName>
        <fullName evidence="6">Manganese transporter</fullName>
    </submittedName>
</protein>
<organism evidence="6 7">
    <name type="scientific">Niastella populi</name>
    <dbReference type="NCBI Taxonomy" id="550983"/>
    <lineage>
        <taxon>Bacteria</taxon>
        <taxon>Pseudomonadati</taxon>
        <taxon>Bacteroidota</taxon>
        <taxon>Chitinophagia</taxon>
        <taxon>Chitinophagales</taxon>
        <taxon>Chitinophagaceae</taxon>
        <taxon>Niastella</taxon>
    </lineage>
</organism>